<accession>A0A7K4BZY1</accession>
<reference evidence="1 2" key="1">
    <citation type="journal article" date="2020" name="Biotechnol. Biofuels">
        <title>New insights from the biogas microbiome by comprehensive genome-resolved metagenomics of nearly 1600 species originating from multiple anaerobic digesters.</title>
        <authorList>
            <person name="Campanaro S."/>
            <person name="Treu L."/>
            <person name="Rodriguez-R L.M."/>
            <person name="Kovalovszki A."/>
            <person name="Ziels R.M."/>
            <person name="Maus I."/>
            <person name="Zhu X."/>
            <person name="Kougias P.G."/>
            <person name="Basile A."/>
            <person name="Luo G."/>
            <person name="Schluter A."/>
            <person name="Konstantinidis K.T."/>
            <person name="Angelidaki I."/>
        </authorList>
    </citation>
    <scope>NUCLEOTIDE SEQUENCE [LARGE SCALE GENOMIC DNA]</scope>
    <source>
        <strain evidence="1">AS22ysBPME_79</strain>
    </source>
</reference>
<dbReference type="Proteomes" id="UP000526302">
    <property type="component" value="Unassembled WGS sequence"/>
</dbReference>
<comment type="caution">
    <text evidence="1">The sequence shown here is derived from an EMBL/GenBank/DDBJ whole genome shotgun (WGS) entry which is preliminary data.</text>
</comment>
<proteinExistence type="predicted"/>
<dbReference type="EMBL" id="JAAZKV010000026">
    <property type="protein sequence ID" value="NMA44820.1"/>
    <property type="molecule type" value="Genomic_DNA"/>
</dbReference>
<gene>
    <name evidence="1" type="ORF">GX950_03365</name>
</gene>
<evidence type="ECO:0000313" key="2">
    <source>
        <dbReference type="Proteomes" id="UP000526302"/>
    </source>
</evidence>
<dbReference type="AlphaFoldDB" id="A0A7K4BZY1"/>
<name>A0A7K4BZY1_9ARCH</name>
<sequence length="255" mass="28008">MQMLIFATGIVIVGLLFLGFTSNIQVSELARNTLFDVEKVVQERLSSENLWASKDLTIPDVLYYGVNKSTPFFYDLSFSKVSLNSSSVGEYNALVISISEHGKTKVIASRMIPMKANIILVDPGIIIGEDMANLSKHYDKNQIILYPRSAKKGAQVAPANSFIVMKETISGKQNLYIIPCSSMLNPPESTGLLTNCTSNLLMIGCYNLSKTNPSLTDTVSDSFVSAVTNHLGVEMTNVTWEKCLEVYPHLGNIPN</sequence>
<evidence type="ECO:0000313" key="1">
    <source>
        <dbReference type="EMBL" id="NMA44820.1"/>
    </source>
</evidence>
<organism evidence="1 2">
    <name type="scientific">Candidatus Iainarchaeum sp</name>
    <dbReference type="NCBI Taxonomy" id="3101447"/>
    <lineage>
        <taxon>Archaea</taxon>
        <taxon>Candidatus Iainarchaeota</taxon>
        <taxon>Candidatus Iainarchaeia</taxon>
        <taxon>Candidatus Iainarchaeales</taxon>
        <taxon>Candidatus Iainarchaeaceae</taxon>
        <taxon>Candidatus Iainarchaeum</taxon>
    </lineage>
</organism>
<protein>
    <submittedName>
        <fullName evidence="1">Uncharacterized protein</fullName>
    </submittedName>
</protein>